<dbReference type="EMBL" id="PJQY01001045">
    <property type="protein sequence ID" value="PQQ05755.1"/>
    <property type="molecule type" value="Genomic_DNA"/>
</dbReference>
<sequence length="84" mass="9901">MPLLQAWRNTVVQKRTLWDNSKLSNSIPALKWWRLDESVQQFAEVEEAFDFWGTPEGDPVHPVECMQQLLEKVRRHRVNVDGNV</sequence>
<protein>
    <submittedName>
        <fullName evidence="1">Uncharacterized protein</fullName>
    </submittedName>
</protein>
<evidence type="ECO:0000313" key="2">
    <source>
        <dbReference type="Proteomes" id="UP000250321"/>
    </source>
</evidence>
<comment type="caution">
    <text evidence="1">The sequence shown here is derived from an EMBL/GenBank/DDBJ whole genome shotgun (WGS) entry which is preliminary data.</text>
</comment>
<organism evidence="1 2">
    <name type="scientific">Prunus yedoensis var. nudiflora</name>
    <dbReference type="NCBI Taxonomy" id="2094558"/>
    <lineage>
        <taxon>Eukaryota</taxon>
        <taxon>Viridiplantae</taxon>
        <taxon>Streptophyta</taxon>
        <taxon>Embryophyta</taxon>
        <taxon>Tracheophyta</taxon>
        <taxon>Spermatophyta</taxon>
        <taxon>Magnoliopsida</taxon>
        <taxon>eudicotyledons</taxon>
        <taxon>Gunneridae</taxon>
        <taxon>Pentapetalae</taxon>
        <taxon>rosids</taxon>
        <taxon>fabids</taxon>
        <taxon>Rosales</taxon>
        <taxon>Rosaceae</taxon>
        <taxon>Amygdaloideae</taxon>
        <taxon>Amygdaleae</taxon>
        <taxon>Prunus</taxon>
    </lineage>
</organism>
<accession>A0A314YBG3</accession>
<dbReference type="AlphaFoldDB" id="A0A314YBG3"/>
<reference evidence="1 2" key="1">
    <citation type="submission" date="2018-02" db="EMBL/GenBank/DDBJ databases">
        <title>Draft genome of wild Prunus yedoensis var. nudiflora.</title>
        <authorList>
            <person name="Baek S."/>
            <person name="Kim J.-H."/>
            <person name="Choi K."/>
            <person name="Kim G.-B."/>
            <person name="Cho A."/>
            <person name="Jang H."/>
            <person name="Shin C.-H."/>
            <person name="Yu H.-J."/>
            <person name="Mun J.-H."/>
        </authorList>
    </citation>
    <scope>NUCLEOTIDE SEQUENCE [LARGE SCALE GENOMIC DNA]</scope>
    <source>
        <strain evidence="2">cv. Jeju island</strain>
        <tissue evidence="1">Leaf</tissue>
    </source>
</reference>
<dbReference type="OrthoDB" id="1290869at2759"/>
<dbReference type="STRING" id="2094558.A0A314YBG3"/>
<dbReference type="InterPro" id="IPR052402">
    <property type="entry name" value="ADCK_kinase"/>
</dbReference>
<gene>
    <name evidence="1" type="ORF">Pyn_28327</name>
</gene>
<proteinExistence type="predicted"/>
<keyword evidence="2" id="KW-1185">Reference proteome</keyword>
<dbReference type="Proteomes" id="UP000250321">
    <property type="component" value="Unassembled WGS sequence"/>
</dbReference>
<evidence type="ECO:0000313" key="1">
    <source>
        <dbReference type="EMBL" id="PQQ05755.1"/>
    </source>
</evidence>
<name>A0A314YBG3_PRUYE</name>
<dbReference type="PANTHER" id="PTHR45890:SF1">
    <property type="entry name" value="AARF DOMAIN CONTAINING KINASE 2"/>
    <property type="match status" value="1"/>
</dbReference>
<dbReference type="PANTHER" id="PTHR45890">
    <property type="entry name" value="AARF DOMAIN CONTAINING KINASE 2 (PREDICTED)"/>
    <property type="match status" value="1"/>
</dbReference>